<organism evidence="1 2">
    <name type="scientific">Dyadobacter luticola</name>
    <dbReference type="NCBI Taxonomy" id="1979387"/>
    <lineage>
        <taxon>Bacteria</taxon>
        <taxon>Pseudomonadati</taxon>
        <taxon>Bacteroidota</taxon>
        <taxon>Cytophagia</taxon>
        <taxon>Cytophagales</taxon>
        <taxon>Spirosomataceae</taxon>
        <taxon>Dyadobacter</taxon>
    </lineage>
</organism>
<sequence>MTKRNPTFTLFREDADPSYDIVNDFYKNAFGKGRTDFPRDQYENARDQIIQGWILLGWQPAPEKQEYLNYKEYLDGKKMAAIFIKGHSLQKVIYCLWDPSVVFYCPEFNDFTLRADSMEKELKKAYNKTSLDPESYKINRFYASETFYYSDDLSKSWKKLTFENYSRLDENLFAADTLSTGHFIANINPHLI</sequence>
<proteinExistence type="predicted"/>
<dbReference type="EMBL" id="VCEJ01000004">
    <property type="protein sequence ID" value="TLV01318.1"/>
    <property type="molecule type" value="Genomic_DNA"/>
</dbReference>
<dbReference type="RefSeq" id="WP_138366689.1">
    <property type="nucleotide sequence ID" value="NZ_VCEJ01000004.1"/>
</dbReference>
<evidence type="ECO:0000313" key="2">
    <source>
        <dbReference type="Proteomes" id="UP000306402"/>
    </source>
</evidence>
<protein>
    <submittedName>
        <fullName evidence="1">Uncharacterized protein</fullName>
    </submittedName>
</protein>
<evidence type="ECO:0000313" key="1">
    <source>
        <dbReference type="EMBL" id="TLV01318.1"/>
    </source>
</evidence>
<dbReference type="AlphaFoldDB" id="A0A5R9KYT7"/>
<accession>A0A5R9KYT7</accession>
<reference evidence="1 2" key="1">
    <citation type="submission" date="2019-05" db="EMBL/GenBank/DDBJ databases">
        <authorList>
            <person name="Qu J.-H."/>
        </authorList>
    </citation>
    <scope>NUCLEOTIDE SEQUENCE [LARGE SCALE GENOMIC DNA]</scope>
    <source>
        <strain evidence="1 2">T17</strain>
    </source>
</reference>
<dbReference type="Proteomes" id="UP000306402">
    <property type="component" value="Unassembled WGS sequence"/>
</dbReference>
<comment type="caution">
    <text evidence="1">The sequence shown here is derived from an EMBL/GenBank/DDBJ whole genome shotgun (WGS) entry which is preliminary data.</text>
</comment>
<name>A0A5R9KYT7_9BACT</name>
<keyword evidence="2" id="KW-1185">Reference proteome</keyword>
<gene>
    <name evidence="1" type="ORF">FEN17_17945</name>
</gene>